<evidence type="ECO:0000256" key="1">
    <source>
        <dbReference type="ARBA" id="ARBA00004236"/>
    </source>
</evidence>
<dbReference type="Pfam" id="PF00535">
    <property type="entry name" value="Glycos_transf_2"/>
    <property type="match status" value="1"/>
</dbReference>
<sequence>MKVLVVIPCLNESENLARIAHQMLKDPSCGQLVIADGGSNDGSRQIAERLAHSDYRVSFLHNPSRIQSAAVNAAVAKHGHEFELFVRIDAHCIYPDGYVTKLASSWNRTEAASIVVPMDTIGQAGFQKAVAAAQNSWLGNGGSPHRTVSQGRYVDHGHHALMEISAFQHAGGYCEAMIANEDAELDRRLSDLGYSIYLDPGSTIRYQPRTNIRSLWRQYLVYGQGRSRTIMRHGMKLKLRQALPLLVPAAALLAILTPISFFFSIPIILYWLAAFSAGVLIGGRAGGGWTRLAGLAAIVMHAAWGFGFLMERLRNPSGLPPRHGFSQRERVGRWTGSTG</sequence>
<feature type="domain" description="Glycosyltransferase 2-like" evidence="8">
    <location>
        <begin position="5"/>
        <end position="168"/>
    </location>
</feature>
<organism evidence="9 10">
    <name type="scientific">Croceicoccus marinus</name>
    <dbReference type="NCBI Taxonomy" id="450378"/>
    <lineage>
        <taxon>Bacteria</taxon>
        <taxon>Pseudomonadati</taxon>
        <taxon>Pseudomonadota</taxon>
        <taxon>Alphaproteobacteria</taxon>
        <taxon>Sphingomonadales</taxon>
        <taxon>Erythrobacteraceae</taxon>
        <taxon>Croceicoccus</taxon>
    </lineage>
</organism>
<dbReference type="SUPFAM" id="SSF53448">
    <property type="entry name" value="Nucleotide-diphospho-sugar transferases"/>
    <property type="match status" value="1"/>
</dbReference>
<dbReference type="Gene3D" id="3.90.550.10">
    <property type="entry name" value="Spore Coat Polysaccharide Biosynthesis Protein SpsA, Chain A"/>
    <property type="match status" value="1"/>
</dbReference>
<reference evidence="9 10" key="1">
    <citation type="submission" date="2020-08" db="EMBL/GenBank/DDBJ databases">
        <authorList>
            <person name="Liu G."/>
            <person name="Sun C."/>
        </authorList>
    </citation>
    <scope>NUCLEOTIDE SEQUENCE [LARGE SCALE GENOMIC DNA]</scope>
    <source>
        <strain evidence="9 10">OT19</strain>
    </source>
</reference>
<gene>
    <name evidence="9" type="ORF">H4O24_13255</name>
</gene>
<keyword evidence="3" id="KW-0328">Glycosyltransferase</keyword>
<dbReference type="RefSeq" id="WP_185884110.1">
    <property type="nucleotide sequence ID" value="NZ_CP060052.1"/>
</dbReference>
<name>A0A7G6VT09_9SPHN</name>
<feature type="region of interest" description="Disordered" evidence="6">
    <location>
        <begin position="320"/>
        <end position="339"/>
    </location>
</feature>
<dbReference type="EMBL" id="CP060052">
    <property type="protein sequence ID" value="QNE04874.1"/>
    <property type="molecule type" value="Genomic_DNA"/>
</dbReference>
<dbReference type="InterPro" id="IPR001173">
    <property type="entry name" value="Glyco_trans_2-like"/>
</dbReference>
<evidence type="ECO:0000256" key="6">
    <source>
        <dbReference type="SAM" id="MobiDB-lite"/>
    </source>
</evidence>
<feature type="transmembrane region" description="Helical" evidence="7">
    <location>
        <begin position="292"/>
        <end position="310"/>
    </location>
</feature>
<keyword evidence="7" id="KW-1133">Transmembrane helix</keyword>
<evidence type="ECO:0000313" key="10">
    <source>
        <dbReference type="Proteomes" id="UP000515297"/>
    </source>
</evidence>
<keyword evidence="5 7" id="KW-0472">Membrane</keyword>
<dbReference type="GO" id="GO:0016757">
    <property type="term" value="F:glycosyltransferase activity"/>
    <property type="evidence" value="ECO:0007669"/>
    <property type="project" value="UniProtKB-KW"/>
</dbReference>
<dbReference type="Proteomes" id="UP000515297">
    <property type="component" value="Chromosome"/>
</dbReference>
<evidence type="ECO:0000313" key="9">
    <source>
        <dbReference type="EMBL" id="QNE04874.1"/>
    </source>
</evidence>
<protein>
    <submittedName>
        <fullName evidence="9">Glycosyltransferase family 2 protein</fullName>
    </submittedName>
</protein>
<dbReference type="InterPro" id="IPR029044">
    <property type="entry name" value="Nucleotide-diphossugar_trans"/>
</dbReference>
<dbReference type="CDD" id="cd02525">
    <property type="entry name" value="Succinoglycan_BP_ExoA"/>
    <property type="match status" value="1"/>
</dbReference>
<dbReference type="PANTHER" id="PTHR43646:SF2">
    <property type="entry name" value="GLYCOSYLTRANSFERASE 2-LIKE DOMAIN-CONTAINING PROTEIN"/>
    <property type="match status" value="1"/>
</dbReference>
<keyword evidence="4 9" id="KW-0808">Transferase</keyword>
<evidence type="ECO:0000256" key="3">
    <source>
        <dbReference type="ARBA" id="ARBA00022676"/>
    </source>
</evidence>
<feature type="transmembrane region" description="Helical" evidence="7">
    <location>
        <begin position="245"/>
        <end position="272"/>
    </location>
</feature>
<dbReference type="GO" id="GO:0005886">
    <property type="term" value="C:plasma membrane"/>
    <property type="evidence" value="ECO:0007669"/>
    <property type="project" value="UniProtKB-SubCell"/>
</dbReference>
<evidence type="ECO:0000259" key="8">
    <source>
        <dbReference type="Pfam" id="PF00535"/>
    </source>
</evidence>
<evidence type="ECO:0000256" key="7">
    <source>
        <dbReference type="SAM" id="Phobius"/>
    </source>
</evidence>
<evidence type="ECO:0000256" key="5">
    <source>
        <dbReference type="ARBA" id="ARBA00023136"/>
    </source>
</evidence>
<keyword evidence="2" id="KW-1003">Cell membrane</keyword>
<dbReference type="PANTHER" id="PTHR43646">
    <property type="entry name" value="GLYCOSYLTRANSFERASE"/>
    <property type="match status" value="1"/>
</dbReference>
<evidence type="ECO:0000256" key="4">
    <source>
        <dbReference type="ARBA" id="ARBA00022679"/>
    </source>
</evidence>
<dbReference type="AlphaFoldDB" id="A0A7G6VT09"/>
<accession>A0A7G6VT09</accession>
<evidence type="ECO:0000256" key="2">
    <source>
        <dbReference type="ARBA" id="ARBA00022475"/>
    </source>
</evidence>
<keyword evidence="7" id="KW-0812">Transmembrane</keyword>
<comment type="subcellular location">
    <subcellularLocation>
        <location evidence="1">Cell membrane</location>
    </subcellularLocation>
</comment>
<proteinExistence type="predicted"/>